<dbReference type="GO" id="GO:0005524">
    <property type="term" value="F:ATP binding"/>
    <property type="evidence" value="ECO:0007669"/>
    <property type="project" value="UniProtKB-KW"/>
</dbReference>
<keyword evidence="2" id="KW-0067">ATP-binding</keyword>
<keyword evidence="5" id="KW-0378">Hydrolase</keyword>
<feature type="region of interest" description="Disordered" evidence="3">
    <location>
        <begin position="194"/>
        <end position="213"/>
    </location>
</feature>
<dbReference type="GO" id="GO:0016887">
    <property type="term" value="F:ATP hydrolysis activity"/>
    <property type="evidence" value="ECO:0007669"/>
    <property type="project" value="InterPro"/>
</dbReference>
<dbReference type="CDD" id="cd00267">
    <property type="entry name" value="ABC_ATPase"/>
    <property type="match status" value="1"/>
</dbReference>
<keyword evidence="1" id="KW-0547">Nucleotide-binding</keyword>
<dbReference type="SUPFAM" id="SSF52540">
    <property type="entry name" value="P-loop containing nucleoside triphosphate hydrolases"/>
    <property type="match status" value="1"/>
</dbReference>
<dbReference type="AlphaFoldDB" id="A0A4P9Y0S7"/>
<evidence type="ECO:0000313" key="5">
    <source>
        <dbReference type="EMBL" id="RKP11380.1"/>
    </source>
</evidence>
<dbReference type="Pfam" id="PF00005">
    <property type="entry name" value="ABC_tran"/>
    <property type="match status" value="1"/>
</dbReference>
<dbReference type="Gene3D" id="3.40.50.300">
    <property type="entry name" value="P-loop containing nucleotide triphosphate hydrolases"/>
    <property type="match status" value="1"/>
</dbReference>
<evidence type="ECO:0000259" key="4">
    <source>
        <dbReference type="PROSITE" id="PS50893"/>
    </source>
</evidence>
<dbReference type="InterPro" id="IPR003439">
    <property type="entry name" value="ABC_transporter-like_ATP-bd"/>
</dbReference>
<dbReference type="InterPro" id="IPR027417">
    <property type="entry name" value="P-loop_NTPase"/>
</dbReference>
<proteinExistence type="predicted"/>
<dbReference type="PANTHER" id="PTHR43119:SF1">
    <property type="entry name" value="ABC TRANSPORTER DOMAIN-CONTAINING PROTEIN"/>
    <property type="match status" value="1"/>
</dbReference>
<gene>
    <name evidence="5" type="ORF">BJ684DRAFT_12990</name>
</gene>
<dbReference type="PROSITE" id="PS50893">
    <property type="entry name" value="ABC_TRANSPORTER_2"/>
    <property type="match status" value="1"/>
</dbReference>
<dbReference type="SMART" id="SM00382">
    <property type="entry name" value="AAA"/>
    <property type="match status" value="1"/>
</dbReference>
<organism evidence="5 6">
    <name type="scientific">Piptocephalis cylindrospora</name>
    <dbReference type="NCBI Taxonomy" id="1907219"/>
    <lineage>
        <taxon>Eukaryota</taxon>
        <taxon>Fungi</taxon>
        <taxon>Fungi incertae sedis</taxon>
        <taxon>Zoopagomycota</taxon>
        <taxon>Zoopagomycotina</taxon>
        <taxon>Zoopagomycetes</taxon>
        <taxon>Zoopagales</taxon>
        <taxon>Piptocephalidaceae</taxon>
        <taxon>Piptocephalis</taxon>
    </lineage>
</organism>
<dbReference type="Proteomes" id="UP000267251">
    <property type="component" value="Unassembled WGS sequence"/>
</dbReference>
<reference evidence="6" key="1">
    <citation type="journal article" date="2018" name="Nat. Microbiol.">
        <title>Leveraging single-cell genomics to expand the fungal tree of life.</title>
        <authorList>
            <person name="Ahrendt S.R."/>
            <person name="Quandt C.A."/>
            <person name="Ciobanu D."/>
            <person name="Clum A."/>
            <person name="Salamov A."/>
            <person name="Andreopoulos B."/>
            <person name="Cheng J.F."/>
            <person name="Woyke T."/>
            <person name="Pelin A."/>
            <person name="Henrissat B."/>
            <person name="Reynolds N.K."/>
            <person name="Benny G.L."/>
            <person name="Smith M.E."/>
            <person name="James T.Y."/>
            <person name="Grigoriev I.V."/>
        </authorList>
    </citation>
    <scope>NUCLEOTIDE SEQUENCE [LARGE SCALE GENOMIC DNA]</scope>
</reference>
<evidence type="ECO:0000313" key="6">
    <source>
        <dbReference type="Proteomes" id="UP000267251"/>
    </source>
</evidence>
<accession>A0A4P9Y0S7</accession>
<feature type="compositionally biased region" description="Acidic residues" evidence="3">
    <location>
        <begin position="199"/>
        <end position="213"/>
    </location>
</feature>
<feature type="domain" description="ABC transporter" evidence="4">
    <location>
        <begin position="1"/>
        <end position="213"/>
    </location>
</feature>
<evidence type="ECO:0000256" key="1">
    <source>
        <dbReference type="ARBA" id="ARBA00022741"/>
    </source>
</evidence>
<dbReference type="InterPro" id="IPR003593">
    <property type="entry name" value="AAA+_ATPase"/>
</dbReference>
<keyword evidence="6" id="KW-1185">Reference proteome</keyword>
<protein>
    <submittedName>
        <fullName evidence="5">P-loop containing nucleoside triphosphate hydrolase protein</fullName>
    </submittedName>
</protein>
<dbReference type="OrthoDB" id="6593433at2759"/>
<evidence type="ECO:0000256" key="2">
    <source>
        <dbReference type="ARBA" id="ARBA00022840"/>
    </source>
</evidence>
<dbReference type="PANTHER" id="PTHR43119">
    <property type="entry name" value="ABC TRANSPORT PROTEIN ATP-BINDING COMPONENT-RELATED"/>
    <property type="match status" value="1"/>
</dbReference>
<dbReference type="EMBL" id="KZ988959">
    <property type="protein sequence ID" value="RKP11380.1"/>
    <property type="molecule type" value="Genomic_DNA"/>
</dbReference>
<evidence type="ECO:0000256" key="3">
    <source>
        <dbReference type="SAM" id="MobiDB-lite"/>
    </source>
</evidence>
<sequence length="213" mass="23507">MFNPVSFTLDPGDRLVIRGPSGVGKTTLLKGLAGLLALDEGEVTLDGRTALDWGIPYWRAQVLYVPQRPALLPGTPWEFWEMVIGFCGQRKRENEEGARLHREDPRDMAMDLGVPEKLWSRPWTSLSGGEGQRILLSIALALNPPILLLDEPTSALDSASCALVEEVLQERSFICISHDPNQAERLGAQILRMSAPSTDEGESEEDLENTMVV</sequence>
<name>A0A4P9Y0S7_9FUNG</name>